<accession>A0A2W7NM68</accession>
<dbReference type="AlphaFoldDB" id="A0A2W7NM68"/>
<dbReference type="Gene3D" id="3.40.190.150">
    <property type="entry name" value="Bordetella uptake gene, domain 1"/>
    <property type="match status" value="1"/>
</dbReference>
<protein>
    <submittedName>
        <fullName evidence="3">Tripartite-type tricarboxylate transporter receptor subunit TctC</fullName>
    </submittedName>
</protein>
<keyword evidence="2" id="KW-0732">Signal</keyword>
<keyword evidence="3" id="KW-0675">Receptor</keyword>
<dbReference type="PIRSF" id="PIRSF017082">
    <property type="entry name" value="YflP"/>
    <property type="match status" value="1"/>
</dbReference>
<dbReference type="Proteomes" id="UP000249638">
    <property type="component" value="Unassembled WGS sequence"/>
</dbReference>
<gene>
    <name evidence="3" type="ORF">C7416_11831</name>
</gene>
<dbReference type="InterPro" id="IPR006311">
    <property type="entry name" value="TAT_signal"/>
</dbReference>
<reference evidence="3" key="1">
    <citation type="submission" date="2018-06" db="EMBL/GenBank/DDBJ databases">
        <title>Genomic Encyclopedia of Type Strains, Phase IV (KMG-V): Genome sequencing to study the core and pangenomes of soil and plant-associated prokaryotes.</title>
        <authorList>
            <person name="Whitman W."/>
        </authorList>
    </citation>
    <scope>NUCLEOTIDE SEQUENCE [LARGE SCALE GENOMIC DNA]</scope>
    <source>
        <strain evidence="3">MLR2-44</strain>
    </source>
</reference>
<sequence length="341" mass="35878">MQNKPTKTTGRKPRRAWLAAIAAGAAGAGFALAIWSGAAQAAYPDRPLKLVVPYTPGGSTDQFGRALADGMSRQLGQTVVVENRPGAATMIGTTSVARAPADGYTMVLATNGSMVLNPMLYKKIQYDPPKDFRIFSIGAEAPLVVVTNTSVPAGNIREFAAYAKAQGGKLNYASVGLGNALQLATEMLKTELGIGVTHVPYNGSAPALAALLANDVQLMVDVVSTSLPHIKAGKLKALAVTGRSRLDVLPNVPTVAESGYPNFQAATWFGLAVPAQTPPEAVARLQAAADHVLKDPQFRATFSALGLLVQPPRTQAEIDRYLEADRAHWGKVIKANNISLD</sequence>
<dbReference type="Pfam" id="PF03401">
    <property type="entry name" value="TctC"/>
    <property type="match status" value="1"/>
</dbReference>
<comment type="similarity">
    <text evidence="1">Belongs to the UPF0065 (bug) family.</text>
</comment>
<keyword evidence="4" id="KW-1185">Reference proteome</keyword>
<dbReference type="EMBL" id="QKZN01000018">
    <property type="protein sequence ID" value="PZX21556.1"/>
    <property type="molecule type" value="Genomic_DNA"/>
</dbReference>
<feature type="chain" id="PRO_5016019603" evidence="2">
    <location>
        <begin position="42"/>
        <end position="341"/>
    </location>
</feature>
<name>A0A2W7NM68_9BURK</name>
<dbReference type="InterPro" id="IPR042100">
    <property type="entry name" value="Bug_dom1"/>
</dbReference>
<evidence type="ECO:0000256" key="1">
    <source>
        <dbReference type="ARBA" id="ARBA00006987"/>
    </source>
</evidence>
<dbReference type="PANTHER" id="PTHR42928:SF5">
    <property type="entry name" value="BLR1237 PROTEIN"/>
    <property type="match status" value="1"/>
</dbReference>
<dbReference type="PROSITE" id="PS51318">
    <property type="entry name" value="TAT"/>
    <property type="match status" value="1"/>
</dbReference>
<evidence type="ECO:0000313" key="4">
    <source>
        <dbReference type="Proteomes" id="UP000249638"/>
    </source>
</evidence>
<comment type="caution">
    <text evidence="3">The sequence shown here is derived from an EMBL/GenBank/DDBJ whole genome shotgun (WGS) entry which is preliminary data.</text>
</comment>
<evidence type="ECO:0000256" key="2">
    <source>
        <dbReference type="SAM" id="SignalP"/>
    </source>
</evidence>
<dbReference type="InterPro" id="IPR005064">
    <property type="entry name" value="BUG"/>
</dbReference>
<dbReference type="CDD" id="cd13578">
    <property type="entry name" value="PBP2_Bug27"/>
    <property type="match status" value="1"/>
</dbReference>
<organism evidence="3 4">
    <name type="scientific">Cupriavidus phytorum</name>
    <dbReference type="NCBI Taxonomy" id="3024399"/>
    <lineage>
        <taxon>Bacteria</taxon>
        <taxon>Pseudomonadati</taxon>
        <taxon>Pseudomonadota</taxon>
        <taxon>Betaproteobacteria</taxon>
        <taxon>Burkholderiales</taxon>
        <taxon>Burkholderiaceae</taxon>
        <taxon>Cupriavidus</taxon>
    </lineage>
</organism>
<dbReference type="PANTHER" id="PTHR42928">
    <property type="entry name" value="TRICARBOXYLATE-BINDING PROTEIN"/>
    <property type="match status" value="1"/>
</dbReference>
<dbReference type="SUPFAM" id="SSF53850">
    <property type="entry name" value="Periplasmic binding protein-like II"/>
    <property type="match status" value="1"/>
</dbReference>
<feature type="signal peptide" evidence="2">
    <location>
        <begin position="1"/>
        <end position="41"/>
    </location>
</feature>
<evidence type="ECO:0000313" key="3">
    <source>
        <dbReference type="EMBL" id="PZX21556.1"/>
    </source>
</evidence>
<dbReference type="Gene3D" id="3.40.190.10">
    <property type="entry name" value="Periplasmic binding protein-like II"/>
    <property type="match status" value="1"/>
</dbReference>
<proteinExistence type="inferred from homology"/>